<evidence type="ECO:0000313" key="2">
    <source>
        <dbReference type="Proteomes" id="UP000831787"/>
    </source>
</evidence>
<gene>
    <name evidence="1" type="ORF">MUN89_18020</name>
</gene>
<organism evidence="1 2">
    <name type="scientific">Halobacillus salinarum</name>
    <dbReference type="NCBI Taxonomy" id="2932257"/>
    <lineage>
        <taxon>Bacteria</taxon>
        <taxon>Bacillati</taxon>
        <taxon>Bacillota</taxon>
        <taxon>Bacilli</taxon>
        <taxon>Bacillales</taxon>
        <taxon>Bacillaceae</taxon>
        <taxon>Halobacillus</taxon>
    </lineage>
</organism>
<dbReference type="Proteomes" id="UP000831787">
    <property type="component" value="Chromosome"/>
</dbReference>
<evidence type="ECO:0000313" key="1">
    <source>
        <dbReference type="EMBL" id="UOQ43758.1"/>
    </source>
</evidence>
<proteinExistence type="predicted"/>
<keyword evidence="2" id="KW-1185">Reference proteome</keyword>
<sequence length="184" mass="21439">MMTKLIKRTCRTSCALFDSITGECGVYEKIDPDHPRTVYICPDYIYDEPQPFFEESDEKDYALLENGYYTDYSTSNDEEMSLNENSNYPISPDVLSGRNDAIWFTSSDQTFGCWIITKYKSRFFKVNDSLAQLESNVYRSPYPLHAHKSKGLLASRVCWYINEEGWGRYTVLFDGEILPYIDDH</sequence>
<name>A0ABY4EIQ4_9BACI</name>
<dbReference type="RefSeq" id="WP_244709180.1">
    <property type="nucleotide sequence ID" value="NZ_CP095073.1"/>
</dbReference>
<reference evidence="1 2" key="1">
    <citation type="submission" date="2022-04" db="EMBL/GenBank/DDBJ databases">
        <title>Halobacillus sp. isolated from saltern.</title>
        <authorList>
            <person name="Won M."/>
            <person name="Lee C.-M."/>
            <person name="Woen H.-Y."/>
            <person name="Kwon S.-W."/>
        </authorList>
    </citation>
    <scope>NUCLEOTIDE SEQUENCE [LARGE SCALE GENOMIC DNA]</scope>
    <source>
        <strain evidence="1 2">SSBR10-3</strain>
    </source>
</reference>
<dbReference type="EMBL" id="CP095073">
    <property type="protein sequence ID" value="UOQ43758.1"/>
    <property type="molecule type" value="Genomic_DNA"/>
</dbReference>
<accession>A0ABY4EIQ4</accession>
<protein>
    <submittedName>
        <fullName evidence="1">Uncharacterized protein</fullName>
    </submittedName>
</protein>